<geneLocation type="mitochondrion" evidence="1"/>
<reference evidence="1" key="1">
    <citation type="journal article" date="2015" name="Genome Biol. Evol.">
        <title>Organellar Genomes of White Spruce (Picea glauca): Assembly and Annotation.</title>
        <authorList>
            <person name="Jackman S.D."/>
            <person name="Warren R.L."/>
            <person name="Gibb E.A."/>
            <person name="Vandervalk B.P."/>
            <person name="Mohamadi H."/>
            <person name="Chu J."/>
            <person name="Raymond A."/>
            <person name="Pleasance S."/>
            <person name="Coope R."/>
            <person name="Wildung M.R."/>
            <person name="Ritland C.E."/>
            <person name="Bousquet J."/>
            <person name="Jones S.J."/>
            <person name="Bohlmann J."/>
            <person name="Birol I."/>
        </authorList>
    </citation>
    <scope>NUCLEOTIDE SEQUENCE [LARGE SCALE GENOMIC DNA]</scope>
    <source>
        <tissue evidence="1">Flushing bud</tissue>
    </source>
</reference>
<name>A0A101LZR2_PICGL</name>
<sequence length="127" mass="14585">MSSDETQIFNTLLPLLNPAFTVPRSPHMGELYLQPIGYPTTLLLYSLHHSGVIPRGFPGERLGAPFPFEQFRTLPDLCLWKAVKISFEPAASSLPWISLDSNLHFLVYRKRSLHLPWDMEIPFSFSW</sequence>
<proteinExistence type="predicted"/>
<accession>A0A101LZR2</accession>
<dbReference type="AlphaFoldDB" id="A0A101LZR2"/>
<organism evidence="1">
    <name type="scientific">Picea glauca</name>
    <name type="common">White spruce</name>
    <name type="synonym">Pinus glauca</name>
    <dbReference type="NCBI Taxonomy" id="3330"/>
    <lineage>
        <taxon>Eukaryota</taxon>
        <taxon>Viridiplantae</taxon>
        <taxon>Streptophyta</taxon>
        <taxon>Embryophyta</taxon>
        <taxon>Tracheophyta</taxon>
        <taxon>Spermatophyta</taxon>
        <taxon>Pinopsida</taxon>
        <taxon>Pinidae</taxon>
        <taxon>Conifers I</taxon>
        <taxon>Pinales</taxon>
        <taxon>Pinaceae</taxon>
        <taxon>Picea</taxon>
    </lineage>
</organism>
<evidence type="ECO:0000313" key="1">
    <source>
        <dbReference type="EMBL" id="KUM48208.1"/>
    </source>
</evidence>
<gene>
    <name evidence="1" type="ORF">ABT39_MTgene5205</name>
</gene>
<keyword evidence="1" id="KW-0496">Mitochondrion</keyword>
<dbReference type="EMBL" id="LKAM01000006">
    <property type="protein sequence ID" value="KUM48208.1"/>
    <property type="molecule type" value="Genomic_DNA"/>
</dbReference>
<protein>
    <submittedName>
        <fullName evidence="1">Uncharacterized protein</fullName>
    </submittedName>
</protein>
<comment type="caution">
    <text evidence="1">The sequence shown here is derived from an EMBL/GenBank/DDBJ whole genome shotgun (WGS) entry which is preliminary data.</text>
</comment>